<evidence type="ECO:0000313" key="2">
    <source>
        <dbReference type="EMBL" id="AOE50506.1"/>
    </source>
</evidence>
<proteinExistence type="predicted"/>
<reference evidence="3" key="1">
    <citation type="submission" date="2015-08" db="EMBL/GenBank/DDBJ databases">
        <authorList>
            <person name="Kim K.M."/>
        </authorList>
    </citation>
    <scope>NUCLEOTIDE SEQUENCE [LARGE SCALE GENOMIC DNA]</scope>
    <source>
        <strain evidence="3">KCTC 23892</strain>
    </source>
</reference>
<dbReference type="EMBL" id="CP012418">
    <property type="protein sequence ID" value="AOE50506.1"/>
    <property type="molecule type" value="Genomic_DNA"/>
</dbReference>
<gene>
    <name evidence="2" type="ORF">KS2013_1797</name>
</gene>
<feature type="domain" description="PTS EIIA type-2" evidence="1">
    <location>
        <begin position="5"/>
        <end position="149"/>
    </location>
</feature>
<dbReference type="GO" id="GO:0030295">
    <property type="term" value="F:protein kinase activator activity"/>
    <property type="evidence" value="ECO:0007669"/>
    <property type="project" value="TreeGrafter"/>
</dbReference>
<dbReference type="Gene3D" id="3.40.930.10">
    <property type="entry name" value="Mannitol-specific EII, Chain A"/>
    <property type="match status" value="1"/>
</dbReference>
<sequence length="160" mass="17785">MHILETLAPERCQLGLQASSRKKALQVLANIFSQSCESLDSFEILQALTEREQVGTTAIGNGIALPHGRLSNCEKPIAILATLDTPVDFFASDKENIDVMFALLIPKDLDFRDLAGIEQVKTIFDNKTFCAQIRNAHNNEALFDIIEQAFKEYGEKEKAS</sequence>
<dbReference type="RefSeq" id="WP_068992796.1">
    <property type="nucleotide sequence ID" value="NZ_CP012418.1"/>
</dbReference>
<dbReference type="SUPFAM" id="SSF55804">
    <property type="entry name" value="Phoshotransferase/anion transport protein"/>
    <property type="match status" value="1"/>
</dbReference>
<dbReference type="InterPro" id="IPR051541">
    <property type="entry name" value="PTS_SugarTrans_NitroReg"/>
</dbReference>
<evidence type="ECO:0000313" key="3">
    <source>
        <dbReference type="Proteomes" id="UP000094147"/>
    </source>
</evidence>
<dbReference type="Pfam" id="PF00359">
    <property type="entry name" value="PTS_EIIA_2"/>
    <property type="match status" value="1"/>
</dbReference>
<dbReference type="CDD" id="cd00211">
    <property type="entry name" value="PTS_IIA_fru"/>
    <property type="match status" value="1"/>
</dbReference>
<protein>
    <submittedName>
        <fullName evidence="2">Putative PTS IIA-like nitrogen-regulatory protein PtsN</fullName>
    </submittedName>
</protein>
<dbReference type="PROSITE" id="PS00372">
    <property type="entry name" value="PTS_EIIA_TYPE_2_HIS"/>
    <property type="match status" value="1"/>
</dbReference>
<dbReference type="PROSITE" id="PS51094">
    <property type="entry name" value="PTS_EIIA_TYPE_2"/>
    <property type="match status" value="1"/>
</dbReference>
<dbReference type="PANTHER" id="PTHR47738:SF1">
    <property type="entry name" value="NITROGEN REGULATORY PROTEIN"/>
    <property type="match status" value="1"/>
</dbReference>
<keyword evidence="3" id="KW-1185">Reference proteome</keyword>
<dbReference type="KEGG" id="ksd:KS2013_1797"/>
<accession>A0A1B3BCH0</accession>
<dbReference type="InterPro" id="IPR002178">
    <property type="entry name" value="PTS_EIIA_type-2_dom"/>
</dbReference>
<dbReference type="STRING" id="1144748.KS2013_1797"/>
<dbReference type="Proteomes" id="UP000094147">
    <property type="component" value="Chromosome"/>
</dbReference>
<dbReference type="PANTHER" id="PTHR47738">
    <property type="entry name" value="PTS SYSTEM FRUCTOSE-LIKE EIIA COMPONENT-RELATED"/>
    <property type="match status" value="1"/>
</dbReference>
<dbReference type="AlphaFoldDB" id="A0A1B3BCH0"/>
<dbReference type="InterPro" id="IPR016152">
    <property type="entry name" value="PTrfase/Anion_transptr"/>
</dbReference>
<name>A0A1B3BCH0_9GAMM</name>
<dbReference type="OrthoDB" id="95460at2"/>
<evidence type="ECO:0000259" key="1">
    <source>
        <dbReference type="PROSITE" id="PS51094"/>
    </source>
</evidence>
<organism evidence="2 3">
    <name type="scientific">Kangiella sediminilitoris</name>
    <dbReference type="NCBI Taxonomy" id="1144748"/>
    <lineage>
        <taxon>Bacteria</taxon>
        <taxon>Pseudomonadati</taxon>
        <taxon>Pseudomonadota</taxon>
        <taxon>Gammaproteobacteria</taxon>
        <taxon>Kangiellales</taxon>
        <taxon>Kangiellaceae</taxon>
        <taxon>Kangiella</taxon>
    </lineage>
</organism>